<protein>
    <submittedName>
        <fullName evidence="1">Uncharacterized protein</fullName>
    </submittedName>
</protein>
<gene>
    <name evidence="1" type="ORF">CR513_35152</name>
</gene>
<sequence>MQKELSMIERNQTWELVPRSHYGNVIGLKRVIDYLDIFAPITRHDTIRLQLTIVAQKGDNS</sequence>
<feature type="non-terminal residue" evidence="1">
    <location>
        <position position="1"/>
    </location>
</feature>
<keyword evidence="2" id="KW-1185">Reference proteome</keyword>
<dbReference type="AlphaFoldDB" id="A0A371G004"/>
<accession>A0A371G004</accession>
<evidence type="ECO:0000313" key="2">
    <source>
        <dbReference type="Proteomes" id="UP000257109"/>
    </source>
</evidence>
<organism evidence="1 2">
    <name type="scientific">Mucuna pruriens</name>
    <name type="common">Velvet bean</name>
    <name type="synonym">Dolichos pruriens</name>
    <dbReference type="NCBI Taxonomy" id="157652"/>
    <lineage>
        <taxon>Eukaryota</taxon>
        <taxon>Viridiplantae</taxon>
        <taxon>Streptophyta</taxon>
        <taxon>Embryophyta</taxon>
        <taxon>Tracheophyta</taxon>
        <taxon>Spermatophyta</taxon>
        <taxon>Magnoliopsida</taxon>
        <taxon>eudicotyledons</taxon>
        <taxon>Gunneridae</taxon>
        <taxon>Pentapetalae</taxon>
        <taxon>rosids</taxon>
        <taxon>fabids</taxon>
        <taxon>Fabales</taxon>
        <taxon>Fabaceae</taxon>
        <taxon>Papilionoideae</taxon>
        <taxon>50 kb inversion clade</taxon>
        <taxon>NPAAA clade</taxon>
        <taxon>indigoferoid/millettioid clade</taxon>
        <taxon>Phaseoleae</taxon>
        <taxon>Mucuna</taxon>
    </lineage>
</organism>
<evidence type="ECO:0000313" key="1">
    <source>
        <dbReference type="EMBL" id="RDX83887.1"/>
    </source>
</evidence>
<proteinExistence type="predicted"/>
<dbReference type="Proteomes" id="UP000257109">
    <property type="component" value="Unassembled WGS sequence"/>
</dbReference>
<reference evidence="1" key="1">
    <citation type="submission" date="2018-05" db="EMBL/GenBank/DDBJ databases">
        <title>Draft genome of Mucuna pruriens seed.</title>
        <authorList>
            <person name="Nnadi N.E."/>
            <person name="Vos R."/>
            <person name="Hasami M.H."/>
            <person name="Devisetty U.K."/>
            <person name="Aguiy J.C."/>
        </authorList>
    </citation>
    <scope>NUCLEOTIDE SEQUENCE [LARGE SCALE GENOMIC DNA]</scope>
    <source>
        <strain evidence="1">JCA_2017</strain>
    </source>
</reference>
<dbReference type="EMBL" id="QJKJ01007216">
    <property type="protein sequence ID" value="RDX83887.1"/>
    <property type="molecule type" value="Genomic_DNA"/>
</dbReference>
<comment type="caution">
    <text evidence="1">The sequence shown here is derived from an EMBL/GenBank/DDBJ whole genome shotgun (WGS) entry which is preliminary data.</text>
</comment>
<name>A0A371G004_MUCPR</name>